<reference evidence="1" key="1">
    <citation type="submission" date="2014-11" db="EMBL/GenBank/DDBJ databases">
        <authorList>
            <person name="Amaro Gonzalez C."/>
        </authorList>
    </citation>
    <scope>NUCLEOTIDE SEQUENCE</scope>
</reference>
<dbReference type="EMBL" id="GBXM01078702">
    <property type="protein sequence ID" value="JAH29875.1"/>
    <property type="molecule type" value="Transcribed_RNA"/>
</dbReference>
<name>A0A0E9RN77_ANGAN</name>
<protein>
    <submittedName>
        <fullName evidence="1">Uncharacterized protein</fullName>
    </submittedName>
</protein>
<sequence length="15" mass="1708">MRPKLNGTTTQACWT</sequence>
<accession>A0A0E9RN77</accession>
<reference evidence="1" key="2">
    <citation type="journal article" date="2015" name="Fish Shellfish Immunol.">
        <title>Early steps in the European eel (Anguilla anguilla)-Vibrio vulnificus interaction in the gills: Role of the RtxA13 toxin.</title>
        <authorList>
            <person name="Callol A."/>
            <person name="Pajuelo D."/>
            <person name="Ebbesson L."/>
            <person name="Teles M."/>
            <person name="MacKenzie S."/>
            <person name="Amaro C."/>
        </authorList>
    </citation>
    <scope>NUCLEOTIDE SEQUENCE</scope>
</reference>
<evidence type="ECO:0000313" key="1">
    <source>
        <dbReference type="EMBL" id="JAH29875.1"/>
    </source>
</evidence>
<proteinExistence type="predicted"/>
<organism evidence="1">
    <name type="scientific">Anguilla anguilla</name>
    <name type="common">European freshwater eel</name>
    <name type="synonym">Muraena anguilla</name>
    <dbReference type="NCBI Taxonomy" id="7936"/>
    <lineage>
        <taxon>Eukaryota</taxon>
        <taxon>Metazoa</taxon>
        <taxon>Chordata</taxon>
        <taxon>Craniata</taxon>
        <taxon>Vertebrata</taxon>
        <taxon>Euteleostomi</taxon>
        <taxon>Actinopterygii</taxon>
        <taxon>Neopterygii</taxon>
        <taxon>Teleostei</taxon>
        <taxon>Anguilliformes</taxon>
        <taxon>Anguillidae</taxon>
        <taxon>Anguilla</taxon>
    </lineage>
</organism>
<dbReference type="EMBL" id="GBXM01083157">
    <property type="protein sequence ID" value="JAH25420.1"/>
    <property type="molecule type" value="Transcribed_RNA"/>
</dbReference>